<evidence type="ECO:0000313" key="4">
    <source>
        <dbReference type="Proteomes" id="UP000214596"/>
    </source>
</evidence>
<dbReference type="PANTHER" id="PTHR38033:SF1">
    <property type="entry name" value="DOTU FAMILY TYPE IV_VI SECRETION SYSTEM PROTEIN"/>
    <property type="match status" value="1"/>
</dbReference>
<evidence type="ECO:0000256" key="1">
    <source>
        <dbReference type="SAM" id="Phobius"/>
    </source>
</evidence>
<dbReference type="STRING" id="670.ACZ92_09180"/>
<dbReference type="PANTHER" id="PTHR38033">
    <property type="entry name" value="MEMBRANE PROTEIN-RELATED"/>
    <property type="match status" value="1"/>
</dbReference>
<name>A0A227JFL0_VIBPH</name>
<dbReference type="InterPro" id="IPR017732">
    <property type="entry name" value="T4/T6SS_DotU"/>
</dbReference>
<sequence length="268" mass="30782">MGSSSMSYAETDVTVVLFQPEPGKPMEVMPAPDLSRNIAVQDLNIENMGINPLVDQFSWLIASLSCMSSIPWLDDPMPFREQVAREIRKGERKLNEMELDRASILVIRYCLCAAIDESVCRQEWGANSHWSQNSLLSEFHNETSGGDKFFVILERLKADPRKYRHVIEFLYLLLQLGFQGKYGREERGNEKLAEIGNTIYRLVRDERLAEQEKVSLVNLKAKYLKKPLKRVISPKLILGISAITFAIMYAATYIVIDLKFQQLLEVYR</sequence>
<dbReference type="OrthoDB" id="345640at2"/>
<dbReference type="InterPro" id="IPR038522">
    <property type="entry name" value="T4/T6SS_DotU_sf"/>
</dbReference>
<dbReference type="AlphaFoldDB" id="A0A227JFL0"/>
<dbReference type="Pfam" id="PF09850">
    <property type="entry name" value="DotU"/>
    <property type="match status" value="1"/>
</dbReference>
<dbReference type="EMBL" id="NIXT01000176">
    <property type="protein sequence ID" value="OXE33896.1"/>
    <property type="molecule type" value="Genomic_DNA"/>
</dbReference>
<evidence type="ECO:0000313" key="3">
    <source>
        <dbReference type="EMBL" id="OXE33896.1"/>
    </source>
</evidence>
<dbReference type="Gene3D" id="1.25.40.590">
    <property type="entry name" value="Type IV / VI secretion system, DotU"/>
    <property type="match status" value="1"/>
</dbReference>
<dbReference type="Proteomes" id="UP000214596">
    <property type="component" value="Unassembled WGS sequence"/>
</dbReference>
<feature type="domain" description="Type IV / VI secretion system DotU" evidence="2">
    <location>
        <begin position="53"/>
        <end position="252"/>
    </location>
</feature>
<comment type="caution">
    <text evidence="3">The sequence shown here is derived from an EMBL/GenBank/DDBJ whole genome shotgun (WGS) entry which is preliminary data.</text>
</comment>
<dbReference type="NCBIfam" id="TIGR03349">
    <property type="entry name" value="IV_VI_DotU"/>
    <property type="match status" value="1"/>
</dbReference>
<gene>
    <name evidence="3" type="ORF">CA163_05095</name>
</gene>
<reference evidence="3 4" key="1">
    <citation type="journal article" date="2017" name="Appl. Environ. Microbiol.">
        <title>Parallel evolution of two clades of a major Atlantic endemic Vibrio parahaemolyticus pathogen lineage by independent acquisition of related pathogenicity islands.</title>
        <authorList>
            <person name="Xu F."/>
            <person name="Gonzalez-Escalona N."/>
            <person name="Drees K.P."/>
            <person name="Sebra R.P."/>
            <person name="Cooper V.S."/>
            <person name="Jones S.H."/>
            <person name="Whistler C.A."/>
        </authorList>
    </citation>
    <scope>NUCLEOTIDE SEQUENCE [LARGE SCALE GENOMIC DNA]</scope>
    <source>
        <strain evidence="3 4">MAVP-3</strain>
    </source>
</reference>
<protein>
    <submittedName>
        <fullName evidence="3">Type VI secretion protein</fullName>
    </submittedName>
</protein>
<feature type="transmembrane region" description="Helical" evidence="1">
    <location>
        <begin position="236"/>
        <end position="256"/>
    </location>
</feature>
<keyword evidence="1" id="KW-1133">Transmembrane helix</keyword>
<organism evidence="3 4">
    <name type="scientific">Vibrio parahaemolyticus</name>
    <dbReference type="NCBI Taxonomy" id="670"/>
    <lineage>
        <taxon>Bacteria</taxon>
        <taxon>Pseudomonadati</taxon>
        <taxon>Pseudomonadota</taxon>
        <taxon>Gammaproteobacteria</taxon>
        <taxon>Vibrionales</taxon>
        <taxon>Vibrionaceae</taxon>
        <taxon>Vibrio</taxon>
    </lineage>
</organism>
<keyword evidence="1" id="KW-0472">Membrane</keyword>
<evidence type="ECO:0000259" key="2">
    <source>
        <dbReference type="Pfam" id="PF09850"/>
    </source>
</evidence>
<proteinExistence type="predicted"/>
<keyword evidence="1" id="KW-0812">Transmembrane</keyword>
<accession>A0A227JFL0</accession>
<dbReference type="NCBIfam" id="NF038228">
    <property type="entry name" value="IcmH_DotU_IVB"/>
    <property type="match status" value="1"/>
</dbReference>
<dbReference type="OMA" id="ARYFLCA"/>